<keyword evidence="5 6" id="KW-0472">Membrane</keyword>
<dbReference type="SUPFAM" id="SSF111352">
    <property type="entry name" value="Ammonium transporter"/>
    <property type="match status" value="1"/>
</dbReference>
<gene>
    <name evidence="8" type="ORF">KHLLAP_LOCUS224</name>
</gene>
<evidence type="ECO:0000259" key="7">
    <source>
        <dbReference type="Pfam" id="PF00909"/>
    </source>
</evidence>
<dbReference type="GO" id="GO:0008519">
    <property type="term" value="F:ammonium channel activity"/>
    <property type="evidence" value="ECO:0007669"/>
    <property type="project" value="InterPro"/>
</dbReference>
<evidence type="ECO:0000256" key="6">
    <source>
        <dbReference type="SAM" id="Phobius"/>
    </source>
</evidence>
<evidence type="ECO:0000256" key="3">
    <source>
        <dbReference type="ARBA" id="ARBA00022692"/>
    </source>
</evidence>
<evidence type="ECO:0000313" key="8">
    <source>
        <dbReference type="EMBL" id="CAJ2499756.1"/>
    </source>
</evidence>
<dbReference type="Gene3D" id="1.10.3430.10">
    <property type="entry name" value="Ammonium transporter AmtB like domains"/>
    <property type="match status" value="1"/>
</dbReference>
<evidence type="ECO:0000256" key="4">
    <source>
        <dbReference type="ARBA" id="ARBA00022989"/>
    </source>
</evidence>
<dbReference type="EMBL" id="CAUWAG010000003">
    <property type="protein sequence ID" value="CAJ2499756.1"/>
    <property type="molecule type" value="Genomic_DNA"/>
</dbReference>
<reference evidence="8" key="1">
    <citation type="submission" date="2023-10" db="EMBL/GenBank/DDBJ databases">
        <authorList>
            <person name="Hackl T."/>
        </authorList>
    </citation>
    <scope>NUCLEOTIDE SEQUENCE</scope>
</reference>
<feature type="domain" description="Ammonium transporter AmtB-like" evidence="7">
    <location>
        <begin position="3"/>
        <end position="209"/>
    </location>
</feature>
<organism evidence="8 9">
    <name type="scientific">Anthostomella pinea</name>
    <dbReference type="NCBI Taxonomy" id="933095"/>
    <lineage>
        <taxon>Eukaryota</taxon>
        <taxon>Fungi</taxon>
        <taxon>Dikarya</taxon>
        <taxon>Ascomycota</taxon>
        <taxon>Pezizomycotina</taxon>
        <taxon>Sordariomycetes</taxon>
        <taxon>Xylariomycetidae</taxon>
        <taxon>Xylariales</taxon>
        <taxon>Xylariaceae</taxon>
        <taxon>Anthostomella</taxon>
    </lineage>
</organism>
<evidence type="ECO:0000256" key="2">
    <source>
        <dbReference type="ARBA" id="ARBA00005887"/>
    </source>
</evidence>
<protein>
    <submittedName>
        <fullName evidence="8">Uu.00g026090.m01.CDS01</fullName>
    </submittedName>
</protein>
<proteinExistence type="inferred from homology"/>
<comment type="caution">
    <text evidence="8">The sequence shown here is derived from an EMBL/GenBank/DDBJ whole genome shotgun (WGS) entry which is preliminary data.</text>
</comment>
<dbReference type="Pfam" id="PF00909">
    <property type="entry name" value="Ammonium_transp"/>
    <property type="match status" value="1"/>
</dbReference>
<evidence type="ECO:0000256" key="1">
    <source>
        <dbReference type="ARBA" id="ARBA00004141"/>
    </source>
</evidence>
<dbReference type="GO" id="GO:0005886">
    <property type="term" value="C:plasma membrane"/>
    <property type="evidence" value="ECO:0007669"/>
    <property type="project" value="TreeGrafter"/>
</dbReference>
<keyword evidence="9" id="KW-1185">Reference proteome</keyword>
<comment type="similarity">
    <text evidence="2">Belongs to the ammonia transporter channel (TC 1.A.11.2) family.</text>
</comment>
<sequence>MITIWGSWLAFDAGATLALNFQSAMALCVTNLCASSGALTWACLTYFQTRKWSLDSTFMGAISGLVMITPAAGFIDLPTAFCFGIFGALICRQALRIKFTDFARRWRWVDNGDTCATHCVGGIAATICTGLFAQKEVAAYGGVEVAGGVLFDGNVRQLWAQIVEVLVGFMWSFIGSFMIIAVVDCVPGFEVLAVDDEINSGLDMTQTEETLCEGPHPDEEDYFPTSKGIIEL</sequence>
<dbReference type="Proteomes" id="UP001295740">
    <property type="component" value="Unassembled WGS sequence"/>
</dbReference>
<feature type="transmembrane region" description="Helical" evidence="6">
    <location>
        <begin position="24"/>
        <end position="47"/>
    </location>
</feature>
<dbReference type="PANTHER" id="PTHR43029:SF9">
    <property type="entry name" value="SIMILAR TO AMMONIUM PERMEASE, BUT NOT NORMALLY ACTIVE (EUROFUNG)"/>
    <property type="match status" value="1"/>
</dbReference>
<feature type="transmembrane region" description="Helical" evidence="6">
    <location>
        <begin position="78"/>
        <end position="95"/>
    </location>
</feature>
<accession>A0AAI8YCH1</accession>
<keyword evidence="3 6" id="KW-0812">Transmembrane</keyword>
<evidence type="ECO:0000256" key="5">
    <source>
        <dbReference type="ARBA" id="ARBA00023136"/>
    </source>
</evidence>
<dbReference type="AlphaFoldDB" id="A0AAI8YCH1"/>
<evidence type="ECO:0000313" key="9">
    <source>
        <dbReference type="Proteomes" id="UP001295740"/>
    </source>
</evidence>
<feature type="transmembrane region" description="Helical" evidence="6">
    <location>
        <begin position="162"/>
        <end position="183"/>
    </location>
</feature>
<keyword evidence="4 6" id="KW-1133">Transmembrane helix</keyword>
<comment type="subcellular location">
    <subcellularLocation>
        <location evidence="1">Membrane</location>
        <topology evidence="1">Multi-pass membrane protein</topology>
    </subcellularLocation>
</comment>
<dbReference type="InterPro" id="IPR029020">
    <property type="entry name" value="Ammonium/urea_transptr"/>
</dbReference>
<name>A0AAI8YCH1_9PEZI</name>
<dbReference type="InterPro" id="IPR001905">
    <property type="entry name" value="Ammonium_transpt"/>
</dbReference>
<dbReference type="PANTHER" id="PTHR43029">
    <property type="entry name" value="AMMONIUM TRANSPORTER MEP2"/>
    <property type="match status" value="1"/>
</dbReference>
<dbReference type="InterPro" id="IPR024041">
    <property type="entry name" value="NH4_transpt_AmtB-like_dom"/>
</dbReference>